<protein>
    <submittedName>
        <fullName evidence="1">Uncharacterized protein</fullName>
    </submittedName>
</protein>
<accession>A0A833ZWQ2</accession>
<sequence length="130" mass="14742">METIRGLQCGIPETSDSKAFASRKGQLHRFRNKLGILSSPSSQERCSLFCICFFSCKNTSHIRLKFTLSICHHFSQIACARNLFPNKVTFTGRKAVCFDHFFGFQNPMTSYNLPRCALSSGRLCSMDCIR</sequence>
<evidence type="ECO:0000313" key="1">
    <source>
        <dbReference type="EMBL" id="KAF6104427.1"/>
    </source>
</evidence>
<dbReference type="Proteomes" id="UP000664940">
    <property type="component" value="Unassembled WGS sequence"/>
</dbReference>
<gene>
    <name evidence="1" type="ORF">HJG60_011358</name>
</gene>
<evidence type="ECO:0000313" key="2">
    <source>
        <dbReference type="Proteomes" id="UP000664940"/>
    </source>
</evidence>
<proteinExistence type="predicted"/>
<dbReference type="EMBL" id="JABVXQ010000006">
    <property type="protein sequence ID" value="KAF6104427.1"/>
    <property type="molecule type" value="Genomic_DNA"/>
</dbReference>
<organism evidence="1 2">
    <name type="scientific">Phyllostomus discolor</name>
    <name type="common">pale spear-nosed bat</name>
    <dbReference type="NCBI Taxonomy" id="89673"/>
    <lineage>
        <taxon>Eukaryota</taxon>
        <taxon>Metazoa</taxon>
        <taxon>Chordata</taxon>
        <taxon>Craniata</taxon>
        <taxon>Vertebrata</taxon>
        <taxon>Euteleostomi</taxon>
        <taxon>Mammalia</taxon>
        <taxon>Eutheria</taxon>
        <taxon>Laurasiatheria</taxon>
        <taxon>Chiroptera</taxon>
        <taxon>Yangochiroptera</taxon>
        <taxon>Phyllostomidae</taxon>
        <taxon>Phyllostominae</taxon>
        <taxon>Phyllostomus</taxon>
    </lineage>
</organism>
<name>A0A833ZWQ2_9CHIR</name>
<dbReference type="AlphaFoldDB" id="A0A833ZWQ2"/>
<reference evidence="1 2" key="1">
    <citation type="journal article" date="2020" name="Nature">
        <title>Six reference-quality genomes reveal evolution of bat adaptations.</title>
        <authorList>
            <person name="Jebb D."/>
            <person name="Huang Z."/>
            <person name="Pippel M."/>
            <person name="Hughes G.M."/>
            <person name="Lavrichenko K."/>
            <person name="Devanna P."/>
            <person name="Winkler S."/>
            <person name="Jermiin L.S."/>
            <person name="Skirmuntt E.C."/>
            <person name="Katzourakis A."/>
            <person name="Burkitt-Gray L."/>
            <person name="Ray D.A."/>
            <person name="Sullivan K.A.M."/>
            <person name="Roscito J.G."/>
            <person name="Kirilenko B.M."/>
            <person name="Davalos L.M."/>
            <person name="Corthals A.P."/>
            <person name="Power M.L."/>
            <person name="Jones G."/>
            <person name="Ransome R.D."/>
            <person name="Dechmann D.K.N."/>
            <person name="Locatelli A.G."/>
            <person name="Puechmaille S.J."/>
            <person name="Fedrigo O."/>
            <person name="Jarvis E.D."/>
            <person name="Hiller M."/>
            <person name="Vernes S.C."/>
            <person name="Myers E.W."/>
            <person name="Teeling E.C."/>
        </authorList>
    </citation>
    <scope>NUCLEOTIDE SEQUENCE [LARGE SCALE GENOMIC DNA]</scope>
    <source>
        <strain evidence="1">Bat1K_MPI-CBG_1</strain>
    </source>
</reference>
<comment type="caution">
    <text evidence="1">The sequence shown here is derived from an EMBL/GenBank/DDBJ whole genome shotgun (WGS) entry which is preliminary data.</text>
</comment>